<evidence type="ECO:0000256" key="2">
    <source>
        <dbReference type="ARBA" id="ARBA00021310"/>
    </source>
</evidence>
<evidence type="ECO:0000313" key="9">
    <source>
        <dbReference type="EMBL" id="RCL77574.1"/>
    </source>
</evidence>
<dbReference type="InterPro" id="IPR012340">
    <property type="entry name" value="NA-bd_OB-fold"/>
</dbReference>
<dbReference type="EMBL" id="QOQF01000007">
    <property type="protein sequence ID" value="RCL77574.1"/>
    <property type="molecule type" value="Genomic_DNA"/>
</dbReference>
<gene>
    <name evidence="7" type="primary">recO</name>
    <name evidence="9" type="ORF">DBW69_03115</name>
</gene>
<keyword evidence="5 7" id="KW-0234">DNA repair</keyword>
<dbReference type="InterPro" id="IPR042242">
    <property type="entry name" value="RecO_C"/>
</dbReference>
<comment type="function">
    <text evidence="7">Involved in DNA repair and RecF pathway recombination.</text>
</comment>
<evidence type="ECO:0000256" key="3">
    <source>
        <dbReference type="ARBA" id="ARBA00022763"/>
    </source>
</evidence>
<keyword evidence="3 7" id="KW-0227">DNA damage</keyword>
<evidence type="ECO:0000313" key="10">
    <source>
        <dbReference type="Proteomes" id="UP000252132"/>
    </source>
</evidence>
<dbReference type="InterPro" id="IPR003717">
    <property type="entry name" value="RecO"/>
</dbReference>
<organism evidence="9 10">
    <name type="scientific">PS1 clade bacterium</name>
    <dbReference type="NCBI Taxonomy" id="2175152"/>
    <lineage>
        <taxon>Bacteria</taxon>
        <taxon>Pseudomonadati</taxon>
        <taxon>Pseudomonadota</taxon>
        <taxon>Alphaproteobacteria</taxon>
        <taxon>PS1 clade</taxon>
    </lineage>
</organism>
<name>A0A368E125_9PROT</name>
<evidence type="ECO:0000256" key="4">
    <source>
        <dbReference type="ARBA" id="ARBA00023172"/>
    </source>
</evidence>
<dbReference type="NCBIfam" id="TIGR00613">
    <property type="entry name" value="reco"/>
    <property type="match status" value="1"/>
</dbReference>
<dbReference type="Pfam" id="PF02565">
    <property type="entry name" value="RecO_C"/>
    <property type="match status" value="1"/>
</dbReference>
<evidence type="ECO:0000256" key="7">
    <source>
        <dbReference type="HAMAP-Rule" id="MF_00201"/>
    </source>
</evidence>
<dbReference type="Gene3D" id="2.40.50.140">
    <property type="entry name" value="Nucleic acid-binding proteins"/>
    <property type="match status" value="1"/>
</dbReference>
<evidence type="ECO:0000256" key="6">
    <source>
        <dbReference type="ARBA" id="ARBA00033409"/>
    </source>
</evidence>
<dbReference type="InterPro" id="IPR037278">
    <property type="entry name" value="ARFGAP/RecO"/>
</dbReference>
<sequence length="242" mass="26689">MQWNAEGVVLSSRRHGETSVIIEVFTKEFGRCAGLVRGGTGRQLRPVLQPGNSVQAEWKARLSEHLGVFTVEATTARVAGAMAHPETLAALTSVCALLRFLPERNGYPRLYDTTCTLLDNLEDEDVWLPLLVRFELALLEETGFGLDLESCAANGSNLNLTHISPRSGRAVSAEAAEPYLDKLFPMPQFFKDSSASVSLEDVKNGLAITGHFLTVRLLHQLEQNMPESRARLLHMLDDLADF</sequence>
<dbReference type="SUPFAM" id="SSF50249">
    <property type="entry name" value="Nucleic acid-binding proteins"/>
    <property type="match status" value="1"/>
</dbReference>
<dbReference type="PANTHER" id="PTHR33991:SF1">
    <property type="entry name" value="DNA REPAIR PROTEIN RECO"/>
    <property type="match status" value="1"/>
</dbReference>
<protein>
    <recommendedName>
        <fullName evidence="2 7">DNA repair protein RecO</fullName>
    </recommendedName>
    <alternativeName>
        <fullName evidence="6 7">Recombination protein O</fullName>
    </alternativeName>
</protein>
<dbReference type="SUPFAM" id="SSF57863">
    <property type="entry name" value="ArfGap/RecO-like zinc finger"/>
    <property type="match status" value="1"/>
</dbReference>
<dbReference type="Proteomes" id="UP000252132">
    <property type="component" value="Unassembled WGS sequence"/>
</dbReference>
<dbReference type="GO" id="GO:0006302">
    <property type="term" value="P:double-strand break repair"/>
    <property type="evidence" value="ECO:0007669"/>
    <property type="project" value="TreeGrafter"/>
</dbReference>
<reference evidence="9 10" key="1">
    <citation type="journal article" date="2018" name="Microbiome">
        <title>Fine metagenomic profile of the Mediterranean stratified and mixed water columns revealed by assembly and recruitment.</title>
        <authorList>
            <person name="Haro-Moreno J.M."/>
            <person name="Lopez-Perez M."/>
            <person name="De La Torre J.R."/>
            <person name="Picazo A."/>
            <person name="Camacho A."/>
            <person name="Rodriguez-Valera F."/>
        </authorList>
    </citation>
    <scope>NUCLEOTIDE SEQUENCE [LARGE SCALE GENOMIC DNA]</scope>
    <source>
        <strain evidence="9">MED-G55</strain>
    </source>
</reference>
<comment type="caution">
    <text evidence="9">The sequence shown here is derived from an EMBL/GenBank/DDBJ whole genome shotgun (WGS) entry which is preliminary data.</text>
</comment>
<keyword evidence="4 7" id="KW-0233">DNA recombination</keyword>
<accession>A0A368E125</accession>
<evidence type="ECO:0000256" key="5">
    <source>
        <dbReference type="ARBA" id="ARBA00023204"/>
    </source>
</evidence>
<dbReference type="GO" id="GO:0043590">
    <property type="term" value="C:bacterial nucleoid"/>
    <property type="evidence" value="ECO:0007669"/>
    <property type="project" value="TreeGrafter"/>
</dbReference>
<dbReference type="InterPro" id="IPR022572">
    <property type="entry name" value="DNA_rep/recomb_RecO_N"/>
</dbReference>
<dbReference type="HAMAP" id="MF_00201">
    <property type="entry name" value="RecO"/>
    <property type="match status" value="1"/>
</dbReference>
<dbReference type="GO" id="GO:0006310">
    <property type="term" value="P:DNA recombination"/>
    <property type="evidence" value="ECO:0007669"/>
    <property type="project" value="UniProtKB-UniRule"/>
</dbReference>
<evidence type="ECO:0000256" key="1">
    <source>
        <dbReference type="ARBA" id="ARBA00007452"/>
    </source>
</evidence>
<dbReference type="AlphaFoldDB" id="A0A368E125"/>
<dbReference type="Pfam" id="PF11967">
    <property type="entry name" value="RecO_N"/>
    <property type="match status" value="1"/>
</dbReference>
<dbReference type="PANTHER" id="PTHR33991">
    <property type="entry name" value="DNA REPAIR PROTEIN RECO"/>
    <property type="match status" value="1"/>
</dbReference>
<comment type="similarity">
    <text evidence="1 7">Belongs to the RecO family.</text>
</comment>
<evidence type="ECO:0000259" key="8">
    <source>
        <dbReference type="Pfam" id="PF11967"/>
    </source>
</evidence>
<dbReference type="Gene3D" id="1.20.1440.120">
    <property type="entry name" value="Recombination protein O, C-terminal domain"/>
    <property type="match status" value="1"/>
</dbReference>
<feature type="domain" description="DNA replication/recombination mediator RecO N-terminal" evidence="8">
    <location>
        <begin position="1"/>
        <end position="71"/>
    </location>
</feature>
<proteinExistence type="inferred from homology"/>